<dbReference type="Proteomes" id="UP000051562">
    <property type="component" value="Unassembled WGS sequence"/>
</dbReference>
<evidence type="ECO:0000313" key="3">
    <source>
        <dbReference type="EMBL" id="SKB38695.1"/>
    </source>
</evidence>
<evidence type="ECO:0000313" key="5">
    <source>
        <dbReference type="Proteomes" id="UP000190130"/>
    </source>
</evidence>
<dbReference type="InterPro" id="IPR011576">
    <property type="entry name" value="Pyridox_Oxase_N"/>
</dbReference>
<dbReference type="EMBL" id="LMAR01000051">
    <property type="protein sequence ID" value="KQK29313.1"/>
    <property type="molecule type" value="Genomic_DNA"/>
</dbReference>
<reference evidence="3 5" key="2">
    <citation type="submission" date="2017-02" db="EMBL/GenBank/DDBJ databases">
        <authorList>
            <person name="Peterson S.W."/>
        </authorList>
    </citation>
    <scope>NUCLEOTIDE SEQUENCE [LARGE SCALE GENOMIC DNA]</scope>
    <source>
        <strain evidence="3 5">DSM 9653</strain>
    </source>
</reference>
<gene>
    <name evidence="2" type="ORF">ARD30_18985</name>
    <name evidence="3" type="ORF">SAMN05660750_00487</name>
</gene>
<evidence type="ECO:0000259" key="1">
    <source>
        <dbReference type="Pfam" id="PF01243"/>
    </source>
</evidence>
<reference evidence="2 4" key="1">
    <citation type="submission" date="2015-10" db="EMBL/GenBank/DDBJ databases">
        <title>Draft genome of Bosea thiooxidans.</title>
        <authorList>
            <person name="Wang X."/>
        </authorList>
    </citation>
    <scope>NUCLEOTIDE SEQUENCE [LARGE SCALE GENOMIC DNA]</scope>
    <source>
        <strain evidence="2 4">CGMCC 9174</strain>
    </source>
</reference>
<dbReference type="Pfam" id="PF01243">
    <property type="entry name" value="PNPOx_N"/>
    <property type="match status" value="1"/>
</dbReference>
<organism evidence="2 4">
    <name type="scientific">Bosea thiooxidans</name>
    <dbReference type="NCBI Taxonomy" id="53254"/>
    <lineage>
        <taxon>Bacteria</taxon>
        <taxon>Pseudomonadati</taxon>
        <taxon>Pseudomonadota</taxon>
        <taxon>Alphaproteobacteria</taxon>
        <taxon>Hyphomicrobiales</taxon>
        <taxon>Boseaceae</taxon>
        <taxon>Bosea</taxon>
    </lineage>
</organism>
<proteinExistence type="predicted"/>
<dbReference type="AlphaFoldDB" id="A0A0Q3M0V7"/>
<evidence type="ECO:0000313" key="4">
    <source>
        <dbReference type="Proteomes" id="UP000051562"/>
    </source>
</evidence>
<dbReference type="STRING" id="53254.SAMN05660750_00487"/>
<keyword evidence="4" id="KW-1185">Reference proteome</keyword>
<dbReference type="OrthoDB" id="9786134at2"/>
<dbReference type="Proteomes" id="UP000190130">
    <property type="component" value="Unassembled WGS sequence"/>
</dbReference>
<dbReference type="InterPro" id="IPR012349">
    <property type="entry name" value="Split_barrel_FMN-bd"/>
</dbReference>
<evidence type="ECO:0000313" key="2">
    <source>
        <dbReference type="EMBL" id="KQK29313.1"/>
    </source>
</evidence>
<dbReference type="SUPFAM" id="SSF50475">
    <property type="entry name" value="FMN-binding split barrel"/>
    <property type="match status" value="1"/>
</dbReference>
<accession>A0A0Q3M0V7</accession>
<dbReference type="PANTHER" id="PTHR42815">
    <property type="entry name" value="FAD-BINDING, PUTATIVE (AFU_ORTHOLOGUE AFUA_6G07600)-RELATED"/>
    <property type="match status" value="1"/>
</dbReference>
<protein>
    <submittedName>
        <fullName evidence="2">Pyridoxamine 5'-phosphate oxidase</fullName>
    </submittedName>
</protein>
<name>A0A0Q3M0V7_9HYPH</name>
<dbReference type="Gene3D" id="2.30.110.10">
    <property type="entry name" value="Electron Transport, Fmn-binding Protein, Chain A"/>
    <property type="match status" value="1"/>
</dbReference>
<sequence length="308" mass="33139">MLPDGPFHAGERAAQARAGVSARGAGIRDFMPDQHRIFFGQLPWLFAGVLDRDGWPLATTLAGPPGFVTSPDPASLSIAALPRADDPAFEGFQPGAEVGLLGLEFETRRRNRANGRIEAVRHDGFSVAVAQSFGNCAKYIQARGRRADGRERPEAPTELAGLDQAARTLIAGADTLFIASSAQPGTAAGGSDISHRGGRPGFVHIDRDTLTIPDFVGNNYFNTLGNLVLEPRAALLFVDFDTGTQLQLQGRAEIVWDGPELAGLAGSQRLWRFHVTRGWRRAHALPLRWTAPEFAPTTLQTGLWMAAA</sequence>
<feature type="domain" description="Pyridoxamine 5'-phosphate oxidase N-terminal" evidence="1">
    <location>
        <begin position="162"/>
        <end position="264"/>
    </location>
</feature>
<dbReference type="RefSeq" id="WP_055729482.1">
    <property type="nucleotide sequence ID" value="NZ_FUYX01000001.1"/>
</dbReference>
<dbReference type="PANTHER" id="PTHR42815:SF2">
    <property type="entry name" value="FAD-BINDING, PUTATIVE (AFU_ORTHOLOGUE AFUA_6G07600)-RELATED"/>
    <property type="match status" value="1"/>
</dbReference>
<dbReference type="EMBL" id="FUYX01000001">
    <property type="protein sequence ID" value="SKB38695.1"/>
    <property type="molecule type" value="Genomic_DNA"/>
</dbReference>